<feature type="region of interest" description="Disordered" evidence="4">
    <location>
        <begin position="1"/>
        <end position="57"/>
    </location>
</feature>
<dbReference type="PANTHER" id="PTHR10039">
    <property type="entry name" value="AMELOGENIN"/>
    <property type="match status" value="1"/>
</dbReference>
<dbReference type="SUPFAM" id="SSF52317">
    <property type="entry name" value="Class I glutamine amidotransferase-like"/>
    <property type="match status" value="1"/>
</dbReference>
<dbReference type="EMBL" id="JACBAD010002061">
    <property type="protein sequence ID" value="KAF7118732.1"/>
    <property type="molecule type" value="Genomic_DNA"/>
</dbReference>
<dbReference type="Pfam" id="PF12796">
    <property type="entry name" value="Ank_2"/>
    <property type="match status" value="2"/>
</dbReference>
<protein>
    <submittedName>
        <fullName evidence="8">Uncharacterized protein</fullName>
    </submittedName>
</protein>
<dbReference type="Pfam" id="PF01965">
    <property type="entry name" value="DJ-1_PfpI"/>
    <property type="match status" value="1"/>
</dbReference>
<dbReference type="PANTHER" id="PTHR10039:SF15">
    <property type="entry name" value="NACHT DOMAIN-CONTAINING PROTEIN"/>
    <property type="match status" value="1"/>
</dbReference>
<evidence type="ECO:0000313" key="9">
    <source>
        <dbReference type="Proteomes" id="UP000630445"/>
    </source>
</evidence>
<evidence type="ECO:0000259" key="5">
    <source>
        <dbReference type="Pfam" id="PF01965"/>
    </source>
</evidence>
<dbReference type="Pfam" id="PF22939">
    <property type="entry name" value="WHD_GPIID"/>
    <property type="match status" value="1"/>
</dbReference>
<dbReference type="Gene3D" id="3.40.50.880">
    <property type="match status" value="1"/>
</dbReference>
<keyword evidence="9" id="KW-1185">Reference proteome</keyword>
<dbReference type="InterPro" id="IPR029062">
    <property type="entry name" value="Class_I_gatase-like"/>
</dbReference>
<evidence type="ECO:0000256" key="2">
    <source>
        <dbReference type="ARBA" id="ARBA00022962"/>
    </source>
</evidence>
<evidence type="ECO:0000259" key="6">
    <source>
        <dbReference type="Pfam" id="PF22939"/>
    </source>
</evidence>
<dbReference type="Proteomes" id="UP000630445">
    <property type="component" value="Unassembled WGS sequence"/>
</dbReference>
<evidence type="ECO:0000259" key="7">
    <source>
        <dbReference type="Pfam" id="PF24883"/>
    </source>
</evidence>
<reference evidence="8" key="1">
    <citation type="submission" date="2020-06" db="EMBL/GenBank/DDBJ databases">
        <title>Draft genome sequences of strains closely related to Aspergillus parafelis and Aspergillus hiratsukae.</title>
        <authorList>
            <person name="Dos Santos R.A.C."/>
            <person name="Rivero-Menendez O."/>
            <person name="Steenwyk J.L."/>
            <person name="Mead M.E."/>
            <person name="Goldman G.H."/>
            <person name="Alastruey-Izquierdo A."/>
            <person name="Rokas A."/>
        </authorList>
    </citation>
    <scope>NUCLEOTIDE SEQUENCE</scope>
    <source>
        <strain evidence="8">CNM-CM5793</strain>
    </source>
</reference>
<keyword evidence="1" id="KW-0677">Repeat</keyword>
<feature type="repeat" description="ANK" evidence="3">
    <location>
        <begin position="1139"/>
        <end position="1171"/>
    </location>
</feature>
<feature type="repeat" description="ANK" evidence="3">
    <location>
        <begin position="1106"/>
        <end position="1138"/>
    </location>
</feature>
<organism evidence="8 9">
    <name type="scientific">Aspergillus hiratsukae</name>
    <dbReference type="NCBI Taxonomy" id="1194566"/>
    <lineage>
        <taxon>Eukaryota</taxon>
        <taxon>Fungi</taxon>
        <taxon>Dikarya</taxon>
        <taxon>Ascomycota</taxon>
        <taxon>Pezizomycotina</taxon>
        <taxon>Eurotiomycetes</taxon>
        <taxon>Eurotiomycetidae</taxon>
        <taxon>Eurotiales</taxon>
        <taxon>Aspergillaceae</taxon>
        <taxon>Aspergillus</taxon>
        <taxon>Aspergillus subgen. Fumigati</taxon>
    </lineage>
</organism>
<dbReference type="Gene3D" id="1.25.40.20">
    <property type="entry name" value="Ankyrin repeat-containing domain"/>
    <property type="match status" value="2"/>
</dbReference>
<feature type="repeat" description="ANK" evidence="3">
    <location>
        <begin position="1172"/>
        <end position="1204"/>
    </location>
</feature>
<evidence type="ECO:0000256" key="4">
    <source>
        <dbReference type="SAM" id="MobiDB-lite"/>
    </source>
</evidence>
<evidence type="ECO:0000313" key="8">
    <source>
        <dbReference type="EMBL" id="KAF7118732.1"/>
    </source>
</evidence>
<dbReference type="OrthoDB" id="195446at2759"/>
<sequence length="1450" mass="160954">MNPPQSSNGGLSPTDDDQFASHPPFFRNGIAPDDLGTSKRRRPKSTREGDTKENFPSAAIEMSEYASPRQECILDTPGDVHGDVDLVNDDRYDHSSGLYHAPDFQGDDPRCFYQLLTMADTFPDWMSTTSYSAEHGVAELAFYPPLDIPRTPNTGSHTLSYSTEHGFANQRADLNIDQGAGYTTPETSSLSEPLELDDDRTSLESGHKLASMDNRTPVSSGFRAAQDEWITRPDDVWILCNRVLRKDNPPVSWELPSYQHHPPNMHFAMLLFPGFEALDAFGSLEVLNVLSERQQIYLSLLASSLAPVSTRSPDPAAHRVGSICAQEVLPTGTFADFLKDAPAPDTAKGKIDVLVVPGGAGTRFPHLIDPVIEIVRAIAPSVKYIMSVCNGAGVLARAGVLDGRRATTNKMLWKPTTALRGDVRWVREARWVADGKVWTSSGMASFGFSTGDFIAVAQVAIRIRKRFNDAPNQFNSISHEVRSLTIILQDIEVALSGHKLSTQQQTDLVQILGSCRCVLEDLEKALDKYQVLESRDGNLGEKIKRTWKRVSFEPADVCELRDRITSNVTILHTFLGRVSSQTLLEIKHAVKKIDMLQEDHERLQILDWLTTVDYSVRQADLIALQQEGIPGAGKTVCTALAVDDLTRRFKTQKDVGVAYVYCEFNRWHEQKAGDLLINILKQLCLMKPSLPDGVMKLHKQCNGRKNLLRSEDISETLQLVAAMFSKVFVVIDALDECQTFDGSQAKFLAEIFKLQSNSATNIFATSRPTHIPEPFRDKTALEIHASEADVNRYLEKNMFRLPGFVNRSPGLQEEIRTSITKRVDGMFLLAKLYLESLIGKRSPTSIYKALSNLSTVNDEYVYDRAYEKAMDRINDQADEQRHLAKQALSWITCAKRPLTSTELQHALALEEGQSTFDMNNVSDMEDIISVCAGLVAVDKESHVVRLVHYSTQEFFDRTRRKWFPDAENEITIACITYLSFDCFTSGYCQSVEEFEQRMTSNPLYDYAVQSWGEHAKSASNAYQQIITFLCDQAKVDASSQALMVSTAGQVFLGAETITDPLEPELDEFCPRETHIMGIHLAAYFGFHDIISALIENQQAVDVTDDWGHTPLMFGAGKGHKDVVRKLLDEGAIIDAKDIDGRTALSWATEKGHAHVVELLIDNNADVNTMDIYAGSPLLSASRRGHLLIVQALLDKGADSSLEYDVGKTAIHLALEHGHRDIARYFIAKDANINARGQSGQTALCLATQMGYKDVVELLLEESGNSGIDAGGPRERAVLVASLSDPRCPNTALHRSGGDNDRHPIDAGTLVKIVKEQLDRDLDHNFTPMGFCGGYSAPFKVTCAAHGYTVVGKATTSRRWKVVSREADIYRILQRAQGSAIPVFLGAIDFSNIYFLHGAGDIRHMLLMGWGGEDLSHAKPERSLDRAISRSLMEIRSLGVLHQDLQPENIL</sequence>
<keyword evidence="2" id="KW-0315">Glutamine amidotransferase</keyword>
<dbReference type="InterPro" id="IPR011009">
    <property type="entry name" value="Kinase-like_dom_sf"/>
</dbReference>
<feature type="repeat" description="ANK" evidence="3">
    <location>
        <begin position="1238"/>
        <end position="1264"/>
    </location>
</feature>
<evidence type="ECO:0000256" key="1">
    <source>
        <dbReference type="ARBA" id="ARBA00022737"/>
    </source>
</evidence>
<dbReference type="CDD" id="cd03139">
    <property type="entry name" value="GATase1_PfpI_2"/>
    <property type="match status" value="1"/>
</dbReference>
<feature type="compositionally biased region" description="Polar residues" evidence="4">
    <location>
        <begin position="1"/>
        <end position="11"/>
    </location>
</feature>
<comment type="caution">
    <text evidence="8">The sequence shown here is derived from an EMBL/GenBank/DDBJ whole genome shotgun (WGS) entry which is preliminary data.</text>
</comment>
<dbReference type="PROSITE" id="PS50088">
    <property type="entry name" value="ANK_REPEAT"/>
    <property type="match status" value="5"/>
</dbReference>
<feature type="domain" description="GPI inositol-deacylase winged helix" evidence="6">
    <location>
        <begin position="876"/>
        <end position="955"/>
    </location>
</feature>
<accession>A0A8H6P7G9</accession>
<dbReference type="PROSITE" id="PS50297">
    <property type="entry name" value="ANK_REP_REGION"/>
    <property type="match status" value="5"/>
</dbReference>
<feature type="repeat" description="ANK" evidence="3">
    <location>
        <begin position="1205"/>
        <end position="1237"/>
    </location>
</feature>
<feature type="domain" description="DJ-1/PfpI" evidence="5">
    <location>
        <begin position="335"/>
        <end position="443"/>
    </location>
</feature>
<dbReference type="SUPFAM" id="SSF52540">
    <property type="entry name" value="P-loop containing nucleoside triphosphate hydrolases"/>
    <property type="match status" value="1"/>
</dbReference>
<dbReference type="SUPFAM" id="SSF48403">
    <property type="entry name" value="Ankyrin repeat"/>
    <property type="match status" value="1"/>
</dbReference>
<evidence type="ECO:0000256" key="3">
    <source>
        <dbReference type="PROSITE-ProRule" id="PRU00023"/>
    </source>
</evidence>
<keyword evidence="3" id="KW-0040">ANK repeat</keyword>
<dbReference type="InterPro" id="IPR056884">
    <property type="entry name" value="NPHP3-like_N"/>
</dbReference>
<name>A0A8H6P7G9_9EURO</name>
<dbReference type="InterPro" id="IPR054471">
    <property type="entry name" value="GPIID_WHD"/>
</dbReference>
<gene>
    <name evidence="8" type="ORF">CNMCM5793_008352</name>
</gene>
<dbReference type="SUPFAM" id="SSF56112">
    <property type="entry name" value="Protein kinase-like (PK-like)"/>
    <property type="match status" value="1"/>
</dbReference>
<dbReference type="PRINTS" id="PR01415">
    <property type="entry name" value="ANKYRIN"/>
</dbReference>
<dbReference type="InterPro" id="IPR002818">
    <property type="entry name" value="DJ-1/PfpI"/>
</dbReference>
<dbReference type="Pfam" id="PF24883">
    <property type="entry name" value="NPHP3_N"/>
    <property type="match status" value="1"/>
</dbReference>
<dbReference type="InterPro" id="IPR027417">
    <property type="entry name" value="P-loop_NTPase"/>
</dbReference>
<proteinExistence type="predicted"/>
<feature type="domain" description="Nephrocystin 3-like N-terminal" evidence="7">
    <location>
        <begin position="626"/>
        <end position="767"/>
    </location>
</feature>
<dbReference type="InterPro" id="IPR036770">
    <property type="entry name" value="Ankyrin_rpt-contain_sf"/>
</dbReference>
<dbReference type="Gene3D" id="3.40.50.300">
    <property type="entry name" value="P-loop containing nucleotide triphosphate hydrolases"/>
    <property type="match status" value="1"/>
</dbReference>
<dbReference type="InterPro" id="IPR002110">
    <property type="entry name" value="Ankyrin_rpt"/>
</dbReference>
<dbReference type="SMART" id="SM00248">
    <property type="entry name" value="ANK"/>
    <property type="match status" value="6"/>
</dbReference>